<feature type="region of interest" description="Disordered" evidence="1">
    <location>
        <begin position="893"/>
        <end position="926"/>
    </location>
</feature>
<proteinExistence type="predicted"/>
<feature type="region of interest" description="Disordered" evidence="1">
    <location>
        <begin position="80"/>
        <end position="107"/>
    </location>
</feature>
<feature type="compositionally biased region" description="Gly residues" evidence="1">
    <location>
        <begin position="907"/>
        <end position="916"/>
    </location>
</feature>
<feature type="compositionally biased region" description="Basic and acidic residues" evidence="1">
    <location>
        <begin position="140"/>
        <end position="166"/>
    </location>
</feature>
<feature type="compositionally biased region" description="Polar residues" evidence="1">
    <location>
        <begin position="335"/>
        <end position="346"/>
    </location>
</feature>
<feature type="compositionally biased region" description="Polar residues" evidence="1">
    <location>
        <begin position="783"/>
        <end position="792"/>
    </location>
</feature>
<feature type="compositionally biased region" description="Polar residues" evidence="1">
    <location>
        <begin position="748"/>
        <end position="758"/>
    </location>
</feature>
<feature type="compositionally biased region" description="Polar residues" evidence="1">
    <location>
        <begin position="380"/>
        <end position="390"/>
    </location>
</feature>
<dbReference type="AlphaFoldDB" id="A0A2B7Y7R8"/>
<feature type="region of interest" description="Disordered" evidence="1">
    <location>
        <begin position="783"/>
        <end position="834"/>
    </location>
</feature>
<evidence type="ECO:0000313" key="3">
    <source>
        <dbReference type="Proteomes" id="UP000224634"/>
    </source>
</evidence>
<comment type="caution">
    <text evidence="2">The sequence shown here is derived from an EMBL/GenBank/DDBJ whole genome shotgun (WGS) entry which is preliminary data.</text>
</comment>
<feature type="region of interest" description="Disordered" evidence="1">
    <location>
        <begin position="255"/>
        <end position="281"/>
    </location>
</feature>
<organism evidence="2 3">
    <name type="scientific">Polytolypa hystricis (strain UAMH7299)</name>
    <dbReference type="NCBI Taxonomy" id="1447883"/>
    <lineage>
        <taxon>Eukaryota</taxon>
        <taxon>Fungi</taxon>
        <taxon>Dikarya</taxon>
        <taxon>Ascomycota</taxon>
        <taxon>Pezizomycotina</taxon>
        <taxon>Eurotiomycetes</taxon>
        <taxon>Eurotiomycetidae</taxon>
        <taxon>Onygenales</taxon>
        <taxon>Onygenales incertae sedis</taxon>
        <taxon>Polytolypa</taxon>
    </lineage>
</organism>
<feature type="region of interest" description="Disordered" evidence="1">
    <location>
        <begin position="735"/>
        <end position="769"/>
    </location>
</feature>
<dbReference type="EMBL" id="PDNA01000069">
    <property type="protein sequence ID" value="PGH16922.1"/>
    <property type="molecule type" value="Genomic_DNA"/>
</dbReference>
<feature type="region of interest" description="Disordered" evidence="1">
    <location>
        <begin position="125"/>
        <end position="239"/>
    </location>
</feature>
<dbReference type="Proteomes" id="UP000224634">
    <property type="component" value="Unassembled WGS sequence"/>
</dbReference>
<feature type="compositionally biased region" description="Low complexity" evidence="1">
    <location>
        <begin position="193"/>
        <end position="202"/>
    </location>
</feature>
<feature type="region of interest" description="Disordered" evidence="1">
    <location>
        <begin position="335"/>
        <end position="680"/>
    </location>
</feature>
<reference evidence="2 3" key="1">
    <citation type="submission" date="2017-10" db="EMBL/GenBank/DDBJ databases">
        <title>Comparative genomics in systemic dimorphic fungi from Ajellomycetaceae.</title>
        <authorList>
            <person name="Munoz J.F."/>
            <person name="Mcewen J.G."/>
            <person name="Clay O.K."/>
            <person name="Cuomo C.A."/>
        </authorList>
    </citation>
    <scope>NUCLEOTIDE SEQUENCE [LARGE SCALE GENOMIC DNA]</scope>
    <source>
        <strain evidence="2 3">UAMH7299</strain>
    </source>
</reference>
<name>A0A2B7Y7R8_POLH7</name>
<evidence type="ECO:0000313" key="2">
    <source>
        <dbReference type="EMBL" id="PGH16922.1"/>
    </source>
</evidence>
<gene>
    <name evidence="2" type="ORF">AJ80_04990</name>
</gene>
<feature type="compositionally biased region" description="Basic and acidic residues" evidence="1">
    <location>
        <begin position="612"/>
        <end position="626"/>
    </location>
</feature>
<feature type="compositionally biased region" description="Polar residues" evidence="1">
    <location>
        <begin position="203"/>
        <end position="213"/>
    </location>
</feature>
<sequence length="961" mass="104933">MEVQPSRDHQAQFAISSQYHGNGTRSESAIFQELPVIGNSPSLLRAGLGDLALQPTKNNDVVVHYPLQSGAHQYHGMVAASDAAERKENQVQQHNAQQNTATSKGNIVGFGRRLSTRSEICVSPSWQADMERKQRKKAMKRMEKERKEAEKSSKSQSKRDDQDSKRQSRRLTKKQPLGNSSRASSVNSTRPQSSSAVSLSSLWNNRGSRSSSIEPKPTRSRRQSSDSTRPPSSFMPRFSGFWPQRFTAVISQNLADPEKESSDTDSVPSRVPERSLHPTRKHYNLRASAKAFETTAHDGRRFSFDLSKEHLPMSQNLNPLSSECPNIQAFGNAVEANSSSSNTRTSLGLPDSAKPLPSPPLPQNSNNINSSWSIERDEQSLSAENTPSQTRARHSTARHRNKTSLPRERLDSPMNDSTNVSKPENEVPSVNDAQVRKGKRRRLTKEMKQGTAGKPPSRGSKEPEADTNNEVVSSISPVEPLVIQEPREVSTPFPDLDPAPSSASTDVDGGAVETSETPDTMSDIAKEEALSAPPIPPRNREARFKSSPLAGPPLSSNIYNDKKNESTDQGPNATAIDDSGEAQEQVPTSRRRRRSSLLSIYHRMNTGKKDKRASSIDTTKDKELQNHSKGKQPATSPAKDTNILKTEPRSNAPKLPIENDSNISLPTSHPIPRPNGVKTSKLRELNGTSSLPVNIFRNGASSGHPLRNSVTIVQNIQPRAEGTTTGRKKLSTSVDLTDLMPPKPAFKRNSTAPTQTLLSPKPEIGPSQPARVISTTNISKTPFLRSESSPAFPNSIRDVNADTEADVDTRPSSPSIHSMFGSSGSPSIRGPRHRTSKQVAKMFVICCQCNFWHDMPSDVYAKLAFPNGSPPSRSPERPINLADSRESLLVMAGSSKRNNGKSPVSGGTNGKAGNGKGPLLSSSRSSSASDSAVKCCWCSHRMTKGCCAGWTTIVHFHERHH</sequence>
<accession>A0A2B7Y7R8</accession>
<feature type="compositionally biased region" description="Low complexity" evidence="1">
    <location>
        <begin position="363"/>
        <end position="373"/>
    </location>
</feature>
<feature type="compositionally biased region" description="Basic residues" evidence="1">
    <location>
        <begin position="391"/>
        <end position="402"/>
    </location>
</feature>
<protein>
    <submittedName>
        <fullName evidence="2">Uncharacterized protein</fullName>
    </submittedName>
</protein>
<feature type="compositionally biased region" description="Polar residues" evidence="1">
    <location>
        <begin position="466"/>
        <end position="476"/>
    </location>
</feature>
<dbReference type="OrthoDB" id="5386674at2759"/>
<evidence type="ECO:0000256" key="1">
    <source>
        <dbReference type="SAM" id="MobiDB-lite"/>
    </source>
</evidence>
<feature type="compositionally biased region" description="Polar residues" evidence="1">
    <location>
        <begin position="177"/>
        <end position="192"/>
    </location>
</feature>
<feature type="compositionally biased region" description="Polar residues" evidence="1">
    <location>
        <begin position="90"/>
        <end position="105"/>
    </location>
</feature>
<keyword evidence="3" id="KW-1185">Reference proteome</keyword>